<dbReference type="GO" id="GO:0003919">
    <property type="term" value="F:FMN adenylyltransferase activity"/>
    <property type="evidence" value="ECO:0007669"/>
    <property type="project" value="UniProtKB-EC"/>
</dbReference>
<evidence type="ECO:0000256" key="6">
    <source>
        <dbReference type="ARBA" id="ARBA00022695"/>
    </source>
</evidence>
<evidence type="ECO:0000256" key="5">
    <source>
        <dbReference type="ARBA" id="ARBA00022679"/>
    </source>
</evidence>
<comment type="catalytic activity">
    <reaction evidence="12">
        <text>FMN + ATP + H(+) = FAD + diphosphate</text>
        <dbReference type="Rhea" id="RHEA:17237"/>
        <dbReference type="ChEBI" id="CHEBI:15378"/>
        <dbReference type="ChEBI" id="CHEBI:30616"/>
        <dbReference type="ChEBI" id="CHEBI:33019"/>
        <dbReference type="ChEBI" id="CHEBI:57692"/>
        <dbReference type="ChEBI" id="CHEBI:58210"/>
        <dbReference type="EC" id="2.7.7.2"/>
    </reaction>
</comment>
<evidence type="ECO:0000313" key="14">
    <source>
        <dbReference type="EnsemblPlants" id="MELO3C009365.2.1"/>
    </source>
</evidence>
<evidence type="ECO:0000256" key="9">
    <source>
        <dbReference type="ARBA" id="ARBA00022840"/>
    </source>
</evidence>
<keyword evidence="3" id="KW-0285">Flavoprotein</keyword>
<evidence type="ECO:0000256" key="2">
    <source>
        <dbReference type="ARBA" id="ARBA00012393"/>
    </source>
</evidence>
<protein>
    <recommendedName>
        <fullName evidence="2">FAD synthase</fullName>
        <ecNumber evidence="2">2.7.7.2</ecNumber>
    </recommendedName>
    <alternativeName>
        <fullName evidence="10">FAD pyrophosphorylase</fullName>
    </alternativeName>
    <alternativeName>
        <fullName evidence="11">FMN adenylyltransferase</fullName>
    </alternativeName>
</protein>
<keyword evidence="4" id="KW-0288">FMN</keyword>
<accession>A0A9I9CWC3</accession>
<dbReference type="GO" id="GO:0005524">
    <property type="term" value="F:ATP binding"/>
    <property type="evidence" value="ECO:0007669"/>
    <property type="project" value="UniProtKB-KW"/>
</dbReference>
<dbReference type="Gramene" id="MELO3C009365.2.1">
    <property type="protein sequence ID" value="MELO3C009365.2.1"/>
    <property type="gene ID" value="MELO3C009365.2"/>
</dbReference>
<keyword evidence="8" id="KW-0274">FAD</keyword>
<sequence length="492" mass="54918">MEIDKAIRDCDDRRLKTKYNNAIYVVKRALALYSTEEVAFSFNGGKDSTVLLHVLRAAFFLHKEEEGCSVDGLKEFPIRTIYFESPSAFPEINSFTYDMATNYGLLMDIIRTDFKSGLESLLKSRPIRAIFLGVRIGDPTAVGQEQFSPSSPGWPPFMRVNPILDWSYRYTSIGSIHDTLPNALLCISNSTGNKEKFRPAYLLSDGRTERAGRAKRFSPSVRNSMSNGTSNVDLQKQSMLTASVIAVGDEILFGTVEDRLGLSLRRKVHSIGWSISHTSIVRNDIDSVAEEVELRRSSSEMVFIYGGVGPLFSDATLGGIAKAFGVRLAPDEEFEEYLRHLIGEHCTGDRNEMAQLPEGITELLHHEKLPVPLVKCHNVIVLTATNLTELDLQWDCLIELTRTGDLFPLLEPYKSKHLITKLSDVEIAPSLAKLCLEFPDIDIGCYREARSGPIIISFKGKNEERNQLAAEALSKKFQPGAFTNINLNSPET</sequence>
<keyword evidence="9" id="KW-0067">ATP-binding</keyword>
<dbReference type="InterPro" id="IPR036425">
    <property type="entry name" value="MoaB/Mog-like_dom_sf"/>
</dbReference>
<proteinExistence type="predicted"/>
<evidence type="ECO:0000256" key="3">
    <source>
        <dbReference type="ARBA" id="ARBA00022630"/>
    </source>
</evidence>
<evidence type="ECO:0000259" key="13">
    <source>
        <dbReference type="SMART" id="SM00852"/>
    </source>
</evidence>
<organism evidence="14">
    <name type="scientific">Cucumis melo</name>
    <name type="common">Muskmelon</name>
    <dbReference type="NCBI Taxonomy" id="3656"/>
    <lineage>
        <taxon>Eukaryota</taxon>
        <taxon>Viridiplantae</taxon>
        <taxon>Streptophyta</taxon>
        <taxon>Embryophyta</taxon>
        <taxon>Tracheophyta</taxon>
        <taxon>Spermatophyta</taxon>
        <taxon>Magnoliopsida</taxon>
        <taxon>eudicotyledons</taxon>
        <taxon>Gunneridae</taxon>
        <taxon>Pentapetalae</taxon>
        <taxon>rosids</taxon>
        <taxon>fabids</taxon>
        <taxon>Cucurbitales</taxon>
        <taxon>Cucurbitaceae</taxon>
        <taxon>Benincaseae</taxon>
        <taxon>Cucumis</taxon>
    </lineage>
</organism>
<keyword evidence="5" id="KW-0808">Transferase</keyword>
<dbReference type="SUPFAM" id="SSF52402">
    <property type="entry name" value="Adenine nucleotide alpha hydrolases-like"/>
    <property type="match status" value="1"/>
</dbReference>
<dbReference type="InterPro" id="IPR002500">
    <property type="entry name" value="PAPS_reduct_dom"/>
</dbReference>
<dbReference type="CDD" id="cd23948">
    <property type="entry name" value="FAD_synthase"/>
    <property type="match status" value="1"/>
</dbReference>
<evidence type="ECO:0000256" key="7">
    <source>
        <dbReference type="ARBA" id="ARBA00022741"/>
    </source>
</evidence>
<dbReference type="EC" id="2.7.7.2" evidence="2"/>
<keyword evidence="6" id="KW-0548">Nucleotidyltransferase</keyword>
<reference evidence="14" key="1">
    <citation type="submission" date="2023-03" db="UniProtKB">
        <authorList>
            <consortium name="EnsemblPlants"/>
        </authorList>
    </citation>
    <scope>IDENTIFICATION</scope>
</reference>
<dbReference type="Gene3D" id="3.40.980.10">
    <property type="entry name" value="MoaB/Mog-like domain"/>
    <property type="match status" value="1"/>
</dbReference>
<dbReference type="Gene3D" id="3.40.50.620">
    <property type="entry name" value="HUPs"/>
    <property type="match status" value="1"/>
</dbReference>
<dbReference type="Pfam" id="PF00994">
    <property type="entry name" value="MoCF_biosynth"/>
    <property type="match status" value="1"/>
</dbReference>
<dbReference type="Pfam" id="PF01507">
    <property type="entry name" value="PAPS_reduct"/>
    <property type="match status" value="1"/>
</dbReference>
<dbReference type="GO" id="GO:0006747">
    <property type="term" value="P:FAD biosynthetic process"/>
    <property type="evidence" value="ECO:0007669"/>
    <property type="project" value="TreeGrafter"/>
</dbReference>
<dbReference type="SUPFAM" id="SSF53218">
    <property type="entry name" value="Molybdenum cofactor biosynthesis proteins"/>
    <property type="match status" value="1"/>
</dbReference>
<dbReference type="FunFam" id="3.40.980.10:FF:000010">
    <property type="entry name" value="Phosphoadenosine phosphosulfate reductase family protein"/>
    <property type="match status" value="1"/>
</dbReference>
<feature type="domain" description="MoaB/Mog" evidence="13">
    <location>
        <begin position="243"/>
        <end position="390"/>
    </location>
</feature>
<dbReference type="EnsemblPlants" id="MELO3C009365.2.1">
    <property type="protein sequence ID" value="MELO3C009365.2.1"/>
    <property type="gene ID" value="MELO3C009365.2"/>
</dbReference>
<evidence type="ECO:0000256" key="4">
    <source>
        <dbReference type="ARBA" id="ARBA00022643"/>
    </source>
</evidence>
<evidence type="ECO:0000256" key="8">
    <source>
        <dbReference type="ARBA" id="ARBA00022827"/>
    </source>
</evidence>
<dbReference type="InterPro" id="IPR014729">
    <property type="entry name" value="Rossmann-like_a/b/a_fold"/>
</dbReference>
<dbReference type="PANTHER" id="PTHR23293:SF9">
    <property type="entry name" value="FAD SYNTHASE"/>
    <property type="match status" value="1"/>
</dbReference>
<dbReference type="AlphaFoldDB" id="A0A9I9CWC3"/>
<evidence type="ECO:0000256" key="12">
    <source>
        <dbReference type="ARBA" id="ARBA00049494"/>
    </source>
</evidence>
<evidence type="ECO:0000256" key="1">
    <source>
        <dbReference type="ARBA" id="ARBA00004726"/>
    </source>
</evidence>
<comment type="pathway">
    <text evidence="1">Cofactor biosynthesis; FAD biosynthesis; FAD from FMN: step 1/1.</text>
</comment>
<dbReference type="InterPro" id="IPR001453">
    <property type="entry name" value="MoaB/Mog_dom"/>
</dbReference>
<dbReference type="SMART" id="SM00852">
    <property type="entry name" value="MoCF_biosynth"/>
    <property type="match status" value="1"/>
</dbReference>
<evidence type="ECO:0000256" key="10">
    <source>
        <dbReference type="ARBA" id="ARBA00031145"/>
    </source>
</evidence>
<dbReference type="PANTHER" id="PTHR23293">
    <property type="entry name" value="FAD SYNTHETASE-RELATED FMN ADENYLYLTRANSFERASE"/>
    <property type="match status" value="1"/>
</dbReference>
<name>A0A9I9CWC3_CUCME</name>
<keyword evidence="7" id="KW-0547">Nucleotide-binding</keyword>
<evidence type="ECO:0000256" key="11">
    <source>
        <dbReference type="ARBA" id="ARBA00031871"/>
    </source>
</evidence>